<sequence>MVQTCKYFYIKIEALILFSLRYTRKNKWQITFANKSIEISDISTKLWITDIFDLSLISLFNPNLVSSIIPKFYRFEAKELTIWDQNISFKEFCFLSSNVEKVLFRRVTVKHEDDAIVAFEKLVKNLPKLERINL</sequence>
<evidence type="ECO:0000313" key="2">
    <source>
        <dbReference type="WBParaSite" id="ES5_v2.g17939.t1"/>
    </source>
</evidence>
<name>A0AC34FLC3_9BILA</name>
<accession>A0AC34FLC3</accession>
<proteinExistence type="predicted"/>
<evidence type="ECO:0000313" key="1">
    <source>
        <dbReference type="Proteomes" id="UP000887579"/>
    </source>
</evidence>
<protein>
    <submittedName>
        <fullName evidence="2">Uncharacterized protein</fullName>
    </submittedName>
</protein>
<reference evidence="2" key="1">
    <citation type="submission" date="2022-11" db="UniProtKB">
        <authorList>
            <consortium name="WormBaseParasite"/>
        </authorList>
    </citation>
    <scope>IDENTIFICATION</scope>
</reference>
<dbReference type="WBParaSite" id="ES5_v2.g17939.t1">
    <property type="protein sequence ID" value="ES5_v2.g17939.t1"/>
    <property type="gene ID" value="ES5_v2.g17939"/>
</dbReference>
<organism evidence="1 2">
    <name type="scientific">Panagrolaimus sp. ES5</name>
    <dbReference type="NCBI Taxonomy" id="591445"/>
    <lineage>
        <taxon>Eukaryota</taxon>
        <taxon>Metazoa</taxon>
        <taxon>Ecdysozoa</taxon>
        <taxon>Nematoda</taxon>
        <taxon>Chromadorea</taxon>
        <taxon>Rhabditida</taxon>
        <taxon>Tylenchina</taxon>
        <taxon>Panagrolaimomorpha</taxon>
        <taxon>Panagrolaimoidea</taxon>
        <taxon>Panagrolaimidae</taxon>
        <taxon>Panagrolaimus</taxon>
    </lineage>
</organism>
<dbReference type="Proteomes" id="UP000887579">
    <property type="component" value="Unplaced"/>
</dbReference>